<feature type="domain" description="RNase H type-1" evidence="2">
    <location>
        <begin position="545"/>
        <end position="667"/>
    </location>
</feature>
<evidence type="ECO:0000256" key="1">
    <source>
        <dbReference type="SAM" id="MobiDB-lite"/>
    </source>
</evidence>
<feature type="region of interest" description="Disordered" evidence="1">
    <location>
        <begin position="423"/>
        <end position="449"/>
    </location>
</feature>
<dbReference type="Pfam" id="PF13456">
    <property type="entry name" value="RVT_3"/>
    <property type="match status" value="1"/>
</dbReference>
<evidence type="ECO:0008006" key="7">
    <source>
        <dbReference type="Google" id="ProtNLM"/>
    </source>
</evidence>
<dbReference type="Pfam" id="PF14392">
    <property type="entry name" value="zf-CCHC_4"/>
    <property type="match status" value="1"/>
</dbReference>
<dbReference type="Pfam" id="PF14111">
    <property type="entry name" value="DUF4283"/>
    <property type="match status" value="1"/>
</dbReference>
<dbReference type="SUPFAM" id="SSF53098">
    <property type="entry name" value="Ribonuclease H-like"/>
    <property type="match status" value="1"/>
</dbReference>
<evidence type="ECO:0000259" key="4">
    <source>
        <dbReference type="Pfam" id="PF14392"/>
    </source>
</evidence>
<dbReference type="CDD" id="cd06222">
    <property type="entry name" value="RNase_H_like"/>
    <property type="match status" value="1"/>
</dbReference>
<name>A0AAW2DMY1_9ROSI</name>
<organism evidence="5 6">
    <name type="scientific">Lithocarpus litseifolius</name>
    <dbReference type="NCBI Taxonomy" id="425828"/>
    <lineage>
        <taxon>Eukaryota</taxon>
        <taxon>Viridiplantae</taxon>
        <taxon>Streptophyta</taxon>
        <taxon>Embryophyta</taxon>
        <taxon>Tracheophyta</taxon>
        <taxon>Spermatophyta</taxon>
        <taxon>Magnoliopsida</taxon>
        <taxon>eudicotyledons</taxon>
        <taxon>Gunneridae</taxon>
        <taxon>Pentapetalae</taxon>
        <taxon>rosids</taxon>
        <taxon>fabids</taxon>
        <taxon>Fagales</taxon>
        <taxon>Fagaceae</taxon>
        <taxon>Lithocarpus</taxon>
    </lineage>
</organism>
<feature type="domain" description="DUF4283" evidence="3">
    <location>
        <begin position="34"/>
        <end position="114"/>
    </location>
</feature>
<dbReference type="InterPro" id="IPR025836">
    <property type="entry name" value="Zn_knuckle_CX2CX4HX4C"/>
</dbReference>
<gene>
    <name evidence="5" type="ORF">SO802_005504</name>
</gene>
<dbReference type="GO" id="GO:0004523">
    <property type="term" value="F:RNA-DNA hybrid ribonuclease activity"/>
    <property type="evidence" value="ECO:0007669"/>
    <property type="project" value="InterPro"/>
</dbReference>
<reference evidence="5 6" key="1">
    <citation type="submission" date="2024-01" db="EMBL/GenBank/DDBJ databases">
        <title>A telomere-to-telomere, gap-free genome of sweet tea (Lithocarpus litseifolius).</title>
        <authorList>
            <person name="Zhou J."/>
        </authorList>
    </citation>
    <scope>NUCLEOTIDE SEQUENCE [LARGE SCALE GENOMIC DNA]</scope>
    <source>
        <strain evidence="5">Zhou-2022a</strain>
        <tissue evidence="5">Leaf</tissue>
    </source>
</reference>
<protein>
    <recommendedName>
        <fullName evidence="7">CCHC-type domain-containing protein</fullName>
    </recommendedName>
</protein>
<feature type="domain" description="Zinc knuckle CX2CX4HX4C" evidence="4">
    <location>
        <begin position="177"/>
        <end position="222"/>
    </location>
</feature>
<evidence type="ECO:0000313" key="6">
    <source>
        <dbReference type="Proteomes" id="UP001459277"/>
    </source>
</evidence>
<evidence type="ECO:0000259" key="3">
    <source>
        <dbReference type="Pfam" id="PF14111"/>
    </source>
</evidence>
<dbReference type="EMBL" id="JAZDWU010000002">
    <property type="protein sequence ID" value="KAL0010396.1"/>
    <property type="molecule type" value="Genomic_DNA"/>
</dbReference>
<dbReference type="Proteomes" id="UP001459277">
    <property type="component" value="Unassembled WGS sequence"/>
</dbReference>
<dbReference type="AlphaFoldDB" id="A0AAW2DMY1"/>
<dbReference type="InterPro" id="IPR025558">
    <property type="entry name" value="DUF4283"/>
</dbReference>
<dbReference type="InterPro" id="IPR012337">
    <property type="entry name" value="RNaseH-like_sf"/>
</dbReference>
<feature type="compositionally biased region" description="Basic and acidic residues" evidence="1">
    <location>
        <begin position="437"/>
        <end position="449"/>
    </location>
</feature>
<dbReference type="InterPro" id="IPR036397">
    <property type="entry name" value="RNaseH_sf"/>
</dbReference>
<dbReference type="InterPro" id="IPR044730">
    <property type="entry name" value="RNase_H-like_dom_plant"/>
</dbReference>
<dbReference type="InterPro" id="IPR002156">
    <property type="entry name" value="RNaseH_domain"/>
</dbReference>
<dbReference type="PANTHER" id="PTHR31286:SF178">
    <property type="entry name" value="DUF4283 DOMAIN-CONTAINING PROTEIN"/>
    <property type="match status" value="1"/>
</dbReference>
<keyword evidence="6" id="KW-1185">Reference proteome</keyword>
<dbReference type="InterPro" id="IPR040256">
    <property type="entry name" value="At4g02000-like"/>
</dbReference>
<comment type="caution">
    <text evidence="5">The sequence shown here is derived from an EMBL/GenBank/DDBJ whole genome shotgun (WGS) entry which is preliminary data.</text>
</comment>
<sequence length="695" mass="77637">MVDEMADSMDKLKLTSEEEEIIAISNEGRLEVLESCTLSLIGKFLTCKPFNKMAAKNMIRRAWGVDDAMQILEVGPNLFQFKFHSEFEMDRILRGGPWSFDNQLLMLQRWKKGMTVGNLKMENASLWVQIWGAPLDMISPHVAKQIGGRLGEVEEVEWKNKRDAVNFFMRVRVALPISKPLRRGGFIAGTDGERFWVDYKYERLPIFCHFCGILGHDLKNCAAHYAAEKNGGVREYQYGEFLRATGGCARGSARQSTGTTFSAAEGVAERDHMESPNLKGHGTRETVMARDSVPGKSVTARHSVPGKFNRIEKECSVNLGTVADVTDAEGVDHANVKAVDSGHKLISPCVLPPLHNNADSHTGLEDDLVVFEQAEYQVHGLALDNDTNGPIFSKPKPTWTRINRMDFGLGGLARALTLPSLGKRDTHTNNSALDEDYQSKKGRVEDRSSVEGSVTEISAGLMEYLVDRLSTEEVELFWVQCWQIWNQHNCLLYGGQLKHPTSLNKRAEEFLEEFKHSQVSLDSSPREQLIGDSWQPPPAMEYKLNFDAAIFSGLEKSGIGAIIRNDKREVMAGMSAIGPKVDTSEEAELLACRRSIEFAVDAGFTRLVIEGDNFNVMHAISSNVANYSFLGNVVDDIHHLMSGLQWATTSKIRRGSNKVAHALAQHARNLDYDLFWLEDSPPPDMEALYQDLILL</sequence>
<proteinExistence type="predicted"/>
<dbReference type="GO" id="GO:0003676">
    <property type="term" value="F:nucleic acid binding"/>
    <property type="evidence" value="ECO:0007669"/>
    <property type="project" value="InterPro"/>
</dbReference>
<evidence type="ECO:0000259" key="2">
    <source>
        <dbReference type="Pfam" id="PF13456"/>
    </source>
</evidence>
<dbReference type="PANTHER" id="PTHR31286">
    <property type="entry name" value="GLYCINE-RICH CELL WALL STRUCTURAL PROTEIN 1.8-LIKE"/>
    <property type="match status" value="1"/>
</dbReference>
<accession>A0AAW2DMY1</accession>
<dbReference type="Gene3D" id="3.30.420.10">
    <property type="entry name" value="Ribonuclease H-like superfamily/Ribonuclease H"/>
    <property type="match status" value="1"/>
</dbReference>
<evidence type="ECO:0000313" key="5">
    <source>
        <dbReference type="EMBL" id="KAL0010396.1"/>
    </source>
</evidence>